<dbReference type="InterPro" id="IPR045697">
    <property type="entry name" value="DUF5919"/>
</dbReference>
<keyword evidence="1" id="KW-1133">Transmembrane helix</keyword>
<evidence type="ECO:0000259" key="2">
    <source>
        <dbReference type="Pfam" id="PF19319"/>
    </source>
</evidence>
<dbReference type="Pfam" id="PF19319">
    <property type="entry name" value="DUF5919"/>
    <property type="match status" value="1"/>
</dbReference>
<sequence length="663" mass="74210">MLRLSRWYTRKPKLVGFSALALLILGLSAGAVITGFTHGFWPNLLLNAAGDMLGGMVILLMIEPIVSRAAVQIRQHAHLDFRLFARRIPQAEREIRVLDTYSGLFDTTNGLRSLPALHDAVLRGVHVKVLLMSPATDASRLRQEQLEASYPGLSIDGQIHNNISALGTMEQQLAQALRRIGAPPPIPMIGSDSEDTGVYPVRAAEPAAAAVQPAAAVGAFELRLYSVAAPFTLYQRDNSVLFALLPAYQFAHEAPQLEIAAGSLTGMQILEKFDELWEDARPVRRLAPIRLSHAEDSEPMWVRYLELGEEKYYISSRIDAALRIKPDQHFWLGEHGGEEHEAEPVPSDSTLHRQLLEAHDRKYSAERRGAPTFYQMWPSSEQPVPRGRTLDFDRLPTAQILQRLAGAERSVRLLDTSSNLIGQDGDAAGAEAFVQAALRAMANGATIRVLLLAPTTSAARERAKEIRDTHFDQMVERNIQRLRFLASQLPSRGIEPERLRVRLYDQLPEISVHQIDDRVLVGFLPYRRRSSMTSQLETERHSELGVYAVGQFEQIWTRARPLDGLRYVILRNQGTMVQGERLLVRAWQVGRTWHVASARIEELVAASEPRHPVHAWIEEAPGAQFWLSEPLIRDENVPVWDAFARLYGAADPGVPVRALDLVE</sequence>
<keyword evidence="1" id="KW-0472">Membrane</keyword>
<accession>A0A941E8P4</accession>
<dbReference type="AlphaFoldDB" id="A0A941E8P4"/>
<comment type="caution">
    <text evidence="3">The sequence shown here is derived from an EMBL/GenBank/DDBJ whole genome shotgun (WGS) entry which is preliminary data.</text>
</comment>
<feature type="domain" description="DUF5919" evidence="2">
    <location>
        <begin position="439"/>
        <end position="518"/>
    </location>
</feature>
<dbReference type="RefSeq" id="WP_212517181.1">
    <property type="nucleotide sequence ID" value="NZ_JAGSOH010000012.1"/>
</dbReference>
<feature type="transmembrane region" description="Helical" evidence="1">
    <location>
        <begin position="40"/>
        <end position="62"/>
    </location>
</feature>
<reference evidence="3" key="1">
    <citation type="submission" date="2021-04" db="EMBL/GenBank/DDBJ databases">
        <title>Genome based classification of Actinospica acidithermotolerans sp. nov., an actinobacterium isolated from an Indonesian hot spring.</title>
        <authorList>
            <person name="Kusuma A.B."/>
            <person name="Putra K.E."/>
            <person name="Nafisah S."/>
            <person name="Loh J."/>
            <person name="Nouioui I."/>
            <person name="Goodfellow M."/>
        </authorList>
    </citation>
    <scope>NUCLEOTIDE SEQUENCE</scope>
    <source>
        <strain evidence="3">MGRD01-02</strain>
    </source>
</reference>
<evidence type="ECO:0000256" key="1">
    <source>
        <dbReference type="SAM" id="Phobius"/>
    </source>
</evidence>
<name>A0A941E8P4_9ACTN</name>
<dbReference type="EMBL" id="JAGSOH010000012">
    <property type="protein sequence ID" value="MBR7826028.1"/>
    <property type="molecule type" value="Genomic_DNA"/>
</dbReference>
<evidence type="ECO:0000313" key="3">
    <source>
        <dbReference type="EMBL" id="MBR7826028.1"/>
    </source>
</evidence>
<proteinExistence type="predicted"/>
<protein>
    <recommendedName>
        <fullName evidence="2">DUF5919 domain-containing protein</fullName>
    </recommendedName>
</protein>
<organism evidence="3 4">
    <name type="scientific">Actinospica acidithermotolerans</name>
    <dbReference type="NCBI Taxonomy" id="2828514"/>
    <lineage>
        <taxon>Bacteria</taxon>
        <taxon>Bacillati</taxon>
        <taxon>Actinomycetota</taxon>
        <taxon>Actinomycetes</taxon>
        <taxon>Catenulisporales</taxon>
        <taxon>Actinospicaceae</taxon>
        <taxon>Actinospica</taxon>
    </lineage>
</organism>
<dbReference type="Proteomes" id="UP000676325">
    <property type="component" value="Unassembled WGS sequence"/>
</dbReference>
<keyword evidence="1" id="KW-0812">Transmembrane</keyword>
<gene>
    <name evidence="3" type="ORF">KDK95_06900</name>
</gene>
<evidence type="ECO:0000313" key="4">
    <source>
        <dbReference type="Proteomes" id="UP000676325"/>
    </source>
</evidence>
<keyword evidence="4" id="KW-1185">Reference proteome</keyword>